<sequence>MRPDCCKECGSLPVTKQDRVPLECAVCGHVLCDGCALIPVDGEDVCLSGDEVTDEERRTYPAFCEEHEGRMPARRDAP</sequence>
<dbReference type="EMBL" id="BJVY01000063">
    <property type="protein sequence ID" value="GEL75196.1"/>
    <property type="molecule type" value="Genomic_DNA"/>
</dbReference>
<dbReference type="RefSeq" id="WP_090487403.1">
    <property type="nucleotide sequence ID" value="NZ_BJVY01000063.1"/>
</dbReference>
<protein>
    <submittedName>
        <fullName evidence="1">Uncharacterized protein</fullName>
    </submittedName>
</protein>
<evidence type="ECO:0000313" key="1">
    <source>
        <dbReference type="EMBL" id="GEL75196.1"/>
    </source>
</evidence>
<dbReference type="Proteomes" id="UP000198717">
    <property type="component" value="Unassembled WGS sequence"/>
</dbReference>
<reference evidence="1 4" key="2">
    <citation type="submission" date="2019-07" db="EMBL/GenBank/DDBJ databases">
        <title>Whole genome shotgun sequence of Myxococcus virescens NBRC 100334.</title>
        <authorList>
            <person name="Hosoyama A."/>
            <person name="Uohara A."/>
            <person name="Ohji S."/>
            <person name="Ichikawa N."/>
        </authorList>
    </citation>
    <scope>NUCLEOTIDE SEQUENCE [LARGE SCALE GENOMIC DNA]</scope>
    <source>
        <strain evidence="1 4">NBRC 100334</strain>
    </source>
</reference>
<dbReference type="EMBL" id="FNAJ01000002">
    <property type="protein sequence ID" value="SDD64981.1"/>
    <property type="molecule type" value="Genomic_DNA"/>
</dbReference>
<evidence type="ECO:0000313" key="4">
    <source>
        <dbReference type="Proteomes" id="UP000321224"/>
    </source>
</evidence>
<proteinExistence type="predicted"/>
<keyword evidence="3" id="KW-1185">Reference proteome</keyword>
<dbReference type="AlphaFoldDB" id="A0A511HNN9"/>
<evidence type="ECO:0000313" key="2">
    <source>
        <dbReference type="EMBL" id="SDD64981.1"/>
    </source>
</evidence>
<name>A0A511HNN9_9BACT</name>
<accession>A0A511HNN9</accession>
<comment type="caution">
    <text evidence="1">The sequence shown here is derived from an EMBL/GenBank/DDBJ whole genome shotgun (WGS) entry which is preliminary data.</text>
</comment>
<gene>
    <name evidence="1" type="ORF">MVI01_69800</name>
    <name evidence="2" type="ORF">SAMN04488504_102121</name>
</gene>
<dbReference type="Proteomes" id="UP000321224">
    <property type="component" value="Unassembled WGS sequence"/>
</dbReference>
<evidence type="ECO:0000313" key="3">
    <source>
        <dbReference type="Proteomes" id="UP000198717"/>
    </source>
</evidence>
<reference evidence="2 3" key="1">
    <citation type="submission" date="2016-10" db="EMBL/GenBank/DDBJ databases">
        <authorList>
            <person name="Varghese N."/>
            <person name="Submissions S."/>
        </authorList>
    </citation>
    <scope>NUCLEOTIDE SEQUENCE [LARGE SCALE GENOMIC DNA]</scope>
    <source>
        <strain evidence="2 3">DSM 2260</strain>
    </source>
</reference>
<organism evidence="1 4">
    <name type="scientific">Myxococcus virescens</name>
    <dbReference type="NCBI Taxonomy" id="83456"/>
    <lineage>
        <taxon>Bacteria</taxon>
        <taxon>Pseudomonadati</taxon>
        <taxon>Myxococcota</taxon>
        <taxon>Myxococcia</taxon>
        <taxon>Myxococcales</taxon>
        <taxon>Cystobacterineae</taxon>
        <taxon>Myxococcaceae</taxon>
        <taxon>Myxococcus</taxon>
    </lineage>
</organism>